<keyword evidence="1" id="KW-0812">Transmembrane</keyword>
<dbReference type="InterPro" id="IPR011989">
    <property type="entry name" value="ARM-like"/>
</dbReference>
<dbReference type="Gene3D" id="1.25.10.10">
    <property type="entry name" value="Leucine-rich Repeat Variant"/>
    <property type="match status" value="1"/>
</dbReference>
<protein>
    <recommendedName>
        <fullName evidence="4">HEAT repeat domain-containing protein</fullName>
    </recommendedName>
</protein>
<evidence type="ECO:0000313" key="2">
    <source>
        <dbReference type="EMBL" id="PHN02627.1"/>
    </source>
</evidence>
<dbReference type="AlphaFoldDB" id="A0A2D0N2E7"/>
<dbReference type="SUPFAM" id="SSF48371">
    <property type="entry name" value="ARM repeat"/>
    <property type="match status" value="1"/>
</dbReference>
<evidence type="ECO:0008006" key="4">
    <source>
        <dbReference type="Google" id="ProtNLM"/>
    </source>
</evidence>
<dbReference type="OrthoDB" id="5561202at2"/>
<reference evidence="2 3" key="1">
    <citation type="submission" date="2017-10" db="EMBL/GenBank/DDBJ databases">
        <title>The draft genome sequence of Lewinella nigricans NBRC 102662.</title>
        <authorList>
            <person name="Wang K."/>
        </authorList>
    </citation>
    <scope>NUCLEOTIDE SEQUENCE [LARGE SCALE GENOMIC DNA]</scope>
    <source>
        <strain evidence="2 3">NBRC 102662</strain>
    </source>
</reference>
<accession>A0A2D0N2E7</accession>
<proteinExistence type="predicted"/>
<dbReference type="SMART" id="SM00567">
    <property type="entry name" value="EZ_HEAT"/>
    <property type="match status" value="2"/>
</dbReference>
<name>A0A2D0N2E7_FLAN2</name>
<dbReference type="EMBL" id="PDUD01000038">
    <property type="protein sequence ID" value="PHN02627.1"/>
    <property type="molecule type" value="Genomic_DNA"/>
</dbReference>
<organism evidence="2 3">
    <name type="scientific">Flavilitoribacter nigricans (strain ATCC 23147 / DSM 23189 / NBRC 102662 / NCIMB 1420 / SS-2)</name>
    <name type="common">Lewinella nigricans</name>
    <dbReference type="NCBI Taxonomy" id="1122177"/>
    <lineage>
        <taxon>Bacteria</taxon>
        <taxon>Pseudomonadati</taxon>
        <taxon>Bacteroidota</taxon>
        <taxon>Saprospiria</taxon>
        <taxon>Saprospirales</taxon>
        <taxon>Lewinellaceae</taxon>
        <taxon>Flavilitoribacter</taxon>
    </lineage>
</organism>
<comment type="caution">
    <text evidence="2">The sequence shown here is derived from an EMBL/GenBank/DDBJ whole genome shotgun (WGS) entry which is preliminary data.</text>
</comment>
<keyword evidence="1" id="KW-0472">Membrane</keyword>
<dbReference type="Proteomes" id="UP000223913">
    <property type="component" value="Unassembled WGS sequence"/>
</dbReference>
<feature type="transmembrane region" description="Helical" evidence="1">
    <location>
        <begin position="548"/>
        <end position="565"/>
    </location>
</feature>
<dbReference type="InterPro" id="IPR016024">
    <property type="entry name" value="ARM-type_fold"/>
</dbReference>
<gene>
    <name evidence="2" type="ORF">CRP01_31020</name>
</gene>
<sequence>MLNLMSQKNAIATFIPDRFIDSATYREDLAGHTFEFAVQFTVFGEVLDVKCTFLDLPPVAQQLMLGDRYQRISEKVRGVVDRFRFLVPLVGYGTVGGDAWGEISEKLGAMKKLDGYRKLSYRKHIADEWVRLSWLEYKNRTDKLLLLRTLYFGRNEVRLRTVEKIYPRHATLLEPVLYNLLLLEDYAIYRRLIFTVLGKLGSETARQFLLKQLTDEQDIDKQKGALAGLAYSRNEAVGQALVDYYHAQPNLDSERLEYLLIGLRFYTNPAVRQICLREAVGKFHGNSERLFKRLQQNGVGEQELHEKLSRVLRDRPSVDQVVMALKLYTKFKRNDLLPDGDMLLGTLVWSEKINNRHQIRLLLAGLFDRRSVRAAVLDRLTSQVTDPNAYTRYLTAVQLGYAGRASHFKVLFPLIQDPDTGVSNQAFLSLENLMRKYPKQDHVFRLIRELRNEIVPPRQEKLVRILTPVLARHRGSVDTNLFLDLLKSEIPSVRSEAVRALGEIATPRALEGVRRGLRDSHAMVQHTARQAIHRKEKATKSAEGADTWELYRIFGIILFVVVLLFRNC</sequence>
<evidence type="ECO:0000313" key="3">
    <source>
        <dbReference type="Proteomes" id="UP000223913"/>
    </source>
</evidence>
<keyword evidence="3" id="KW-1185">Reference proteome</keyword>
<keyword evidence="1" id="KW-1133">Transmembrane helix</keyword>
<dbReference type="InterPro" id="IPR004155">
    <property type="entry name" value="PBS_lyase_HEAT"/>
</dbReference>
<dbReference type="Pfam" id="PF13646">
    <property type="entry name" value="HEAT_2"/>
    <property type="match status" value="1"/>
</dbReference>
<evidence type="ECO:0000256" key="1">
    <source>
        <dbReference type="SAM" id="Phobius"/>
    </source>
</evidence>